<feature type="domain" description="BioF2-like acetyltransferase" evidence="7">
    <location>
        <begin position="155"/>
        <end position="285"/>
    </location>
</feature>
<reference evidence="8 9" key="1">
    <citation type="journal article" date="2016" name="Nat. Commun.">
        <title>Thousands of microbial genomes shed light on interconnected biogeochemical processes in an aquifer system.</title>
        <authorList>
            <person name="Anantharaman K."/>
            <person name="Brown C.T."/>
            <person name="Hug L.A."/>
            <person name="Sharon I."/>
            <person name="Castelle C.J."/>
            <person name="Probst A.J."/>
            <person name="Thomas B.C."/>
            <person name="Singh A."/>
            <person name="Wilkins M.J."/>
            <person name="Karaoz U."/>
            <person name="Brodie E.L."/>
            <person name="Williams K.H."/>
            <person name="Hubbard S.S."/>
            <person name="Banfield J.F."/>
        </authorList>
    </citation>
    <scope>NUCLEOTIDE SEQUENCE [LARGE SCALE GENOMIC DNA]</scope>
</reference>
<keyword evidence="2" id="KW-0808">Transferase</keyword>
<dbReference type="Pfam" id="PF13480">
    <property type="entry name" value="Acetyltransf_6"/>
    <property type="match status" value="1"/>
</dbReference>
<evidence type="ECO:0000256" key="4">
    <source>
        <dbReference type="ARBA" id="ARBA00022984"/>
    </source>
</evidence>
<dbReference type="EMBL" id="MGEH01000037">
    <property type="protein sequence ID" value="OGL78144.1"/>
    <property type="molecule type" value="Genomic_DNA"/>
</dbReference>
<gene>
    <name evidence="8" type="ORF">A3E39_04485</name>
</gene>
<dbReference type="GO" id="GO:0008360">
    <property type="term" value="P:regulation of cell shape"/>
    <property type="evidence" value="ECO:0007669"/>
    <property type="project" value="UniProtKB-KW"/>
</dbReference>
<sequence>MKITIRPVESKQAWEEFMDARKPNTFLQSWLWGDFHERTGHVIHRLGAYDGNVLVGCALVINVSARRGSFLFCPHGPVILPGTDVSIVLRPLVERLLVIARESGCAFLRMSPYLSDMDANRRLFAENGFRPAPIHMHPELAWILDVTPSEDELLRDMRKTTRYSIRKAESDGVEIRMSSDPADVETFWVTYRATVDRQHFTPFSKEYLRKEFEAFASDGRVAWFFGSYQGEVISAAMIIFDRHSAYYHQGASSHAYPKIMASYLLQWRVIQEAKRRGCTMYNFWGISPDDHPTHPWAGLSLFKKGFGGRADAYVHAQDLILHSRYWLTWTLETIRRIKRGL</sequence>
<protein>
    <recommendedName>
        <fullName evidence="7">BioF2-like acetyltransferase domain-containing protein</fullName>
    </recommendedName>
</protein>
<evidence type="ECO:0000259" key="7">
    <source>
        <dbReference type="Pfam" id="PF13480"/>
    </source>
</evidence>
<dbReference type="InterPro" id="IPR003447">
    <property type="entry name" value="FEMABX"/>
</dbReference>
<dbReference type="GO" id="GO:0071555">
    <property type="term" value="P:cell wall organization"/>
    <property type="evidence" value="ECO:0007669"/>
    <property type="project" value="UniProtKB-KW"/>
</dbReference>
<keyword evidence="3" id="KW-0133">Cell shape</keyword>
<dbReference type="PANTHER" id="PTHR36174:SF1">
    <property type="entry name" value="LIPID II:GLYCINE GLYCYLTRANSFERASE"/>
    <property type="match status" value="1"/>
</dbReference>
<dbReference type="GO" id="GO:0009252">
    <property type="term" value="P:peptidoglycan biosynthetic process"/>
    <property type="evidence" value="ECO:0007669"/>
    <property type="project" value="UniProtKB-KW"/>
</dbReference>
<evidence type="ECO:0000313" key="8">
    <source>
        <dbReference type="EMBL" id="OGL78144.1"/>
    </source>
</evidence>
<evidence type="ECO:0000256" key="1">
    <source>
        <dbReference type="ARBA" id="ARBA00009943"/>
    </source>
</evidence>
<dbReference type="InterPro" id="IPR016181">
    <property type="entry name" value="Acyl_CoA_acyltransferase"/>
</dbReference>
<dbReference type="GO" id="GO:0016755">
    <property type="term" value="F:aminoacyltransferase activity"/>
    <property type="evidence" value="ECO:0007669"/>
    <property type="project" value="InterPro"/>
</dbReference>
<keyword evidence="6" id="KW-0961">Cell wall biogenesis/degradation</keyword>
<dbReference type="AlphaFoldDB" id="A0A1F7UK91"/>
<dbReference type="InterPro" id="IPR038740">
    <property type="entry name" value="BioF2-like_GNAT_dom"/>
</dbReference>
<dbReference type="PANTHER" id="PTHR36174">
    <property type="entry name" value="LIPID II:GLYCINE GLYCYLTRANSFERASE"/>
    <property type="match status" value="1"/>
</dbReference>
<dbReference type="PROSITE" id="PS51191">
    <property type="entry name" value="FEMABX"/>
    <property type="match status" value="1"/>
</dbReference>
<proteinExistence type="inferred from homology"/>
<accession>A0A1F7UK91</accession>
<keyword evidence="5" id="KW-0012">Acyltransferase</keyword>
<evidence type="ECO:0000256" key="5">
    <source>
        <dbReference type="ARBA" id="ARBA00023315"/>
    </source>
</evidence>
<evidence type="ECO:0000256" key="2">
    <source>
        <dbReference type="ARBA" id="ARBA00022679"/>
    </source>
</evidence>
<evidence type="ECO:0000256" key="6">
    <source>
        <dbReference type="ARBA" id="ARBA00023316"/>
    </source>
</evidence>
<evidence type="ECO:0000256" key="3">
    <source>
        <dbReference type="ARBA" id="ARBA00022960"/>
    </source>
</evidence>
<keyword evidence="4" id="KW-0573">Peptidoglycan synthesis</keyword>
<comment type="similarity">
    <text evidence="1">Belongs to the FemABX family.</text>
</comment>
<comment type="caution">
    <text evidence="8">The sequence shown here is derived from an EMBL/GenBank/DDBJ whole genome shotgun (WGS) entry which is preliminary data.</text>
</comment>
<evidence type="ECO:0000313" key="9">
    <source>
        <dbReference type="Proteomes" id="UP000176603"/>
    </source>
</evidence>
<dbReference type="Gene3D" id="3.40.630.30">
    <property type="match status" value="1"/>
</dbReference>
<dbReference type="STRING" id="1802399.A3E39_04485"/>
<name>A0A1F7UK91_9BACT</name>
<dbReference type="SUPFAM" id="SSF55729">
    <property type="entry name" value="Acyl-CoA N-acyltransferases (Nat)"/>
    <property type="match status" value="2"/>
</dbReference>
<dbReference type="Proteomes" id="UP000176603">
    <property type="component" value="Unassembled WGS sequence"/>
</dbReference>
<dbReference type="InterPro" id="IPR050644">
    <property type="entry name" value="PG_Glycine_Bridge_Synth"/>
</dbReference>
<dbReference type="Pfam" id="PF02388">
    <property type="entry name" value="FemAB"/>
    <property type="match status" value="1"/>
</dbReference>
<organism evidence="8 9">
    <name type="scientific">Candidatus Uhrbacteria bacterium RIFCSPHIGHO2_12_FULL_60_25</name>
    <dbReference type="NCBI Taxonomy" id="1802399"/>
    <lineage>
        <taxon>Bacteria</taxon>
        <taxon>Candidatus Uhriibacteriota</taxon>
    </lineage>
</organism>